<dbReference type="GO" id="GO:0007059">
    <property type="term" value="P:chromosome segregation"/>
    <property type="evidence" value="ECO:0007669"/>
    <property type="project" value="InterPro"/>
</dbReference>
<keyword evidence="1" id="KW-0175">Coiled coil</keyword>
<dbReference type="Proteomes" id="UP000391834">
    <property type="component" value="Unassembled WGS sequence"/>
</dbReference>
<dbReference type="EMBL" id="BLAX01000001">
    <property type="protein sequence ID" value="GET35189.1"/>
    <property type="molecule type" value="Genomic_DNA"/>
</dbReference>
<feature type="coiled-coil region" evidence="1">
    <location>
        <begin position="628"/>
        <end position="655"/>
    </location>
</feature>
<dbReference type="GO" id="GO:0003677">
    <property type="term" value="F:DNA binding"/>
    <property type="evidence" value="ECO:0007669"/>
    <property type="project" value="InterPro"/>
</dbReference>
<proteinExistence type="predicted"/>
<evidence type="ECO:0000313" key="4">
    <source>
        <dbReference type="Proteomes" id="UP000391834"/>
    </source>
</evidence>
<dbReference type="Gene3D" id="3.40.1140.10">
    <property type="match status" value="1"/>
</dbReference>
<dbReference type="GO" id="GO:0005524">
    <property type="term" value="F:ATP binding"/>
    <property type="evidence" value="ECO:0007669"/>
    <property type="project" value="InterPro"/>
</dbReference>
<name>A0A5M4B4U3_9BACT</name>
<evidence type="ECO:0000259" key="2">
    <source>
        <dbReference type="Pfam" id="PF04310"/>
    </source>
</evidence>
<gene>
    <name evidence="3" type="ORF">PbJCM13498_40520</name>
</gene>
<dbReference type="Pfam" id="PF04310">
    <property type="entry name" value="MukB"/>
    <property type="match status" value="1"/>
</dbReference>
<sequence length="1038" mass="121274">MHYNQDYLLHPVRTDFTGRNGIGKSLIADLLQIIFIADKSKIKFGTESVKKKDRQIHTLPYKTTDAYAFINIEVSKDRFMVMGVNIRSKKSQHLRSFWILDKAYREGESIELSELLISKENLILHKDFIVNQKIPSIEELSRHLRDNKNVYLRHFTYREDKNELYSFLYNKEILPINLVLEENLNAFAKIIQSFSKAKTLDTEDDRSLKDFLFESSADAFEKQYEEHKESLDKLLNDYKELEEYIDRTTLKRSRLTTLKDYEEARDEANKKLLLANFIQSRSDLDIARKASKRAQRLYELETEKHNKLKDGNPKLSRIAGRAKELLESSETALPKLTEYKDIYSLISADLRTIKELSSIELPDIEGEKKEDLDITQYDQKEIRRRIDHFVTIYNRYGSIENITNKIAEQSELVSKRKTELEIKIKGLEDIIELLSKKKEGTLFSKLLDEQQVLSEAQETILISLLVDVNWERPDQVMKGIRYVDDFEVLNEKKIYKDKENKGYWFDAGGLNHFVPISKEKRVFADKANLTNAASSKKEELQSRIDRLSSEIEELDKFQKGQKFQSYLIETDYELDQDVLDFTVQKELKKGLGIIQNLSRKISEIECQVDVNNLRLKEVSEKLTILPDNEELSQQLMQLQNTIAVRRKREQNLREELIKREKDEEYLSIRLPELCSSKITTQEHVNSATTKYNSHTNAMLKALPETDIASIIEQDYLHFSIQDLEDDLSDKKEDYVTEYKSLANHFEETKFNIEIKEQLDQKTYVFEVLEAALLGRIGHRDNIEDALKSANRERLKMMDAIHETMLNIFKQTKGKYEEYRSTIGRLNTFFKGKKISEQYYFQIKFDPHDDFDINWINKLQHSAKEVYKEGELAFGETVEAFVEDFFQKATGYGQKIKLVDLLNPKTYFTLKTKFTDEDNQDKPGSTGESYSAIVLLGIGRLSIVHEKNRPGIKFLILEETANLDRVNFNTFPDIANKFGYQILTMTPRPYGSDSEQGWYLHCLLRGVGDKYKNYPVPNSYFKTNESKEDLTTFLAANTD</sequence>
<dbReference type="InterPro" id="IPR007406">
    <property type="entry name" value="MukB_N_dom"/>
</dbReference>
<organism evidence="3 4">
    <name type="scientific">Prolixibacter bellariivorans</name>
    <dbReference type="NCBI Taxonomy" id="314319"/>
    <lineage>
        <taxon>Bacteria</taxon>
        <taxon>Pseudomonadati</taxon>
        <taxon>Bacteroidota</taxon>
        <taxon>Bacteroidia</taxon>
        <taxon>Marinilabiliales</taxon>
        <taxon>Prolixibacteraceae</taxon>
        <taxon>Prolixibacter</taxon>
    </lineage>
</organism>
<feature type="domain" description="MukB N-terminal" evidence="2">
    <location>
        <begin position="5"/>
        <end position="215"/>
    </location>
</feature>
<evidence type="ECO:0000256" key="1">
    <source>
        <dbReference type="SAM" id="Coils"/>
    </source>
</evidence>
<feature type="coiled-coil region" evidence="1">
    <location>
        <begin position="217"/>
        <end position="251"/>
    </location>
</feature>
<keyword evidence="4" id="KW-1185">Reference proteome</keyword>
<dbReference type="GO" id="GO:0030261">
    <property type="term" value="P:chromosome condensation"/>
    <property type="evidence" value="ECO:0007669"/>
    <property type="project" value="InterPro"/>
</dbReference>
<dbReference type="GO" id="GO:0009295">
    <property type="term" value="C:nucleoid"/>
    <property type="evidence" value="ECO:0007669"/>
    <property type="project" value="InterPro"/>
</dbReference>
<comment type="caution">
    <text evidence="3">The sequence shown here is derived from an EMBL/GenBank/DDBJ whole genome shotgun (WGS) entry which is preliminary data.</text>
</comment>
<dbReference type="AlphaFoldDB" id="A0A5M4B4U3"/>
<protein>
    <recommendedName>
        <fullName evidence="2">MukB N-terminal domain-containing protein</fullName>
    </recommendedName>
</protein>
<feature type="coiled-coil region" evidence="1">
    <location>
        <begin position="530"/>
        <end position="557"/>
    </location>
</feature>
<reference evidence="3 4" key="1">
    <citation type="submission" date="2019-10" db="EMBL/GenBank/DDBJ databases">
        <title>Prolixibacter strains distinguished by the presence of nitrate reductase genes were adept at nitrate-dependent anaerobic corrosion of metallic iron and carbon steel.</title>
        <authorList>
            <person name="Iino T."/>
            <person name="Shono N."/>
            <person name="Ito K."/>
            <person name="Nakamura R."/>
            <person name="Sueoka K."/>
            <person name="Harayama S."/>
            <person name="Ohkuma M."/>
        </authorList>
    </citation>
    <scope>NUCLEOTIDE SEQUENCE [LARGE SCALE GENOMIC DNA]</scope>
    <source>
        <strain evidence="3 4">JCM 13498</strain>
    </source>
</reference>
<evidence type="ECO:0000313" key="3">
    <source>
        <dbReference type="EMBL" id="GET35189.1"/>
    </source>
</evidence>
<accession>A0A5M4B4U3</accession>